<organism evidence="2 3">
    <name type="scientific">Penicillium oxalicum (strain 114-2 / CGMCC 5302)</name>
    <name type="common">Penicillium decumbens</name>
    <dbReference type="NCBI Taxonomy" id="933388"/>
    <lineage>
        <taxon>Eukaryota</taxon>
        <taxon>Fungi</taxon>
        <taxon>Dikarya</taxon>
        <taxon>Ascomycota</taxon>
        <taxon>Pezizomycotina</taxon>
        <taxon>Eurotiomycetes</taxon>
        <taxon>Eurotiomycetidae</taxon>
        <taxon>Eurotiales</taxon>
        <taxon>Aspergillaceae</taxon>
        <taxon>Penicillium</taxon>
    </lineage>
</organism>
<evidence type="ECO:0000256" key="1">
    <source>
        <dbReference type="SAM" id="MobiDB-lite"/>
    </source>
</evidence>
<accession>S7ZM46</accession>
<dbReference type="HOGENOM" id="CLU_1038659_0_0_1"/>
<name>S7ZM46_PENO1</name>
<feature type="compositionally biased region" description="Polar residues" evidence="1">
    <location>
        <begin position="23"/>
        <end position="36"/>
    </location>
</feature>
<protein>
    <submittedName>
        <fullName evidence="2">Uncharacterized protein</fullName>
    </submittedName>
</protein>
<gene>
    <name evidence="2" type="ORF">PDE_06344</name>
</gene>
<evidence type="ECO:0000313" key="3">
    <source>
        <dbReference type="Proteomes" id="UP000019376"/>
    </source>
</evidence>
<feature type="region of interest" description="Disordered" evidence="1">
    <location>
        <begin position="244"/>
        <end position="268"/>
    </location>
</feature>
<dbReference type="AlphaFoldDB" id="S7ZM46"/>
<feature type="compositionally biased region" description="Polar residues" evidence="1">
    <location>
        <begin position="259"/>
        <end position="268"/>
    </location>
</feature>
<feature type="region of interest" description="Disordered" evidence="1">
    <location>
        <begin position="1"/>
        <end position="36"/>
    </location>
</feature>
<reference evidence="2 3" key="1">
    <citation type="journal article" date="2013" name="PLoS ONE">
        <title>Genomic and secretomic analyses reveal unique features of the lignocellulolytic enzyme system of Penicillium decumbens.</title>
        <authorList>
            <person name="Liu G."/>
            <person name="Zhang L."/>
            <person name="Wei X."/>
            <person name="Zou G."/>
            <person name="Qin Y."/>
            <person name="Ma L."/>
            <person name="Li J."/>
            <person name="Zheng H."/>
            <person name="Wang S."/>
            <person name="Wang C."/>
            <person name="Xun L."/>
            <person name="Zhao G.-P."/>
            <person name="Zhou Z."/>
            <person name="Qu Y."/>
        </authorList>
    </citation>
    <scope>NUCLEOTIDE SEQUENCE [LARGE SCALE GENOMIC DNA]</scope>
    <source>
        <strain evidence="3">114-2 / CGMCC 5302</strain>
    </source>
</reference>
<dbReference type="EMBL" id="KB644413">
    <property type="protein sequence ID" value="EPS31389.1"/>
    <property type="molecule type" value="Genomic_DNA"/>
</dbReference>
<evidence type="ECO:0000313" key="2">
    <source>
        <dbReference type="EMBL" id="EPS31389.1"/>
    </source>
</evidence>
<dbReference type="OrthoDB" id="4356091at2759"/>
<dbReference type="Proteomes" id="UP000019376">
    <property type="component" value="Unassembled WGS sequence"/>
</dbReference>
<keyword evidence="3" id="KW-1185">Reference proteome</keyword>
<proteinExistence type="predicted"/>
<sequence length="268" mass="30197">MDISNDFEPVRAEDAHADKQALTEETSSPVDSQASTLPVVKSFTQDSYKPLRPSIYGSKRGIRLENGLWLGAGISRQYLIDGIPIAGVINEHGIPRPSLRGPGIWPCEETIEEITRMIECDDLSALREERSLLHLGGPRFNRLRSEYVWIALRQHEDGTFVLSKAARDRLVPNWRELLSPENNAPMPTTFDMRYYRPGVAYWRDEESSVGTIIKYLRTLSSDVACLSHQVERIKLDLVKPLDMASDSATPGRQGKSGMRQGTLSWRVC</sequence>
<feature type="compositionally biased region" description="Basic and acidic residues" evidence="1">
    <location>
        <begin position="8"/>
        <end position="22"/>
    </location>
</feature>